<evidence type="ECO:0000256" key="1">
    <source>
        <dbReference type="SAM" id="MobiDB-lite"/>
    </source>
</evidence>
<accession>A0A0A9CC83</accession>
<name>A0A0A9CC83_ARUDO</name>
<evidence type="ECO:0000313" key="2">
    <source>
        <dbReference type="EMBL" id="JAD73939.1"/>
    </source>
</evidence>
<organism evidence="2">
    <name type="scientific">Arundo donax</name>
    <name type="common">Giant reed</name>
    <name type="synonym">Donax arundinaceus</name>
    <dbReference type="NCBI Taxonomy" id="35708"/>
    <lineage>
        <taxon>Eukaryota</taxon>
        <taxon>Viridiplantae</taxon>
        <taxon>Streptophyta</taxon>
        <taxon>Embryophyta</taxon>
        <taxon>Tracheophyta</taxon>
        <taxon>Spermatophyta</taxon>
        <taxon>Magnoliopsida</taxon>
        <taxon>Liliopsida</taxon>
        <taxon>Poales</taxon>
        <taxon>Poaceae</taxon>
        <taxon>PACMAD clade</taxon>
        <taxon>Arundinoideae</taxon>
        <taxon>Arundineae</taxon>
        <taxon>Arundo</taxon>
    </lineage>
</organism>
<reference evidence="2" key="2">
    <citation type="journal article" date="2015" name="Data Brief">
        <title>Shoot transcriptome of the giant reed, Arundo donax.</title>
        <authorList>
            <person name="Barrero R.A."/>
            <person name="Guerrero F.D."/>
            <person name="Moolhuijzen P."/>
            <person name="Goolsby J.A."/>
            <person name="Tidwell J."/>
            <person name="Bellgard S.E."/>
            <person name="Bellgard M.I."/>
        </authorList>
    </citation>
    <scope>NUCLEOTIDE SEQUENCE</scope>
    <source>
        <tissue evidence="2">Shoot tissue taken approximately 20 cm above the soil surface</tissue>
    </source>
</reference>
<reference evidence="2" key="1">
    <citation type="submission" date="2014-09" db="EMBL/GenBank/DDBJ databases">
        <authorList>
            <person name="Magalhaes I.L.F."/>
            <person name="Oliveira U."/>
            <person name="Santos F.R."/>
            <person name="Vidigal T.H.D.A."/>
            <person name="Brescovit A.D."/>
            <person name="Santos A.J."/>
        </authorList>
    </citation>
    <scope>NUCLEOTIDE SEQUENCE</scope>
    <source>
        <tissue evidence="2">Shoot tissue taken approximately 20 cm above the soil surface</tissue>
    </source>
</reference>
<dbReference type="AlphaFoldDB" id="A0A0A9CC83"/>
<feature type="region of interest" description="Disordered" evidence="1">
    <location>
        <begin position="1"/>
        <end position="23"/>
    </location>
</feature>
<dbReference type="EMBL" id="GBRH01223956">
    <property type="protein sequence ID" value="JAD73939.1"/>
    <property type="molecule type" value="Transcribed_RNA"/>
</dbReference>
<protein>
    <submittedName>
        <fullName evidence="2">Uncharacterized protein</fullName>
    </submittedName>
</protein>
<proteinExistence type="predicted"/>
<sequence>MAVEHGCKQRKSQRKDMTDRESNPQFQYRKLFLFLCLPSDLHLLLQK</sequence>